<dbReference type="Proteomes" id="UP000004508">
    <property type="component" value="Unassembled WGS sequence"/>
</dbReference>
<dbReference type="EMBL" id="ADVG01000001">
    <property type="protein sequence ID" value="EFH88186.1"/>
    <property type="molecule type" value="Genomic_DNA"/>
</dbReference>
<proteinExistence type="predicted"/>
<evidence type="ECO:0000313" key="2">
    <source>
        <dbReference type="Proteomes" id="UP000004508"/>
    </source>
</evidence>
<dbReference type="STRING" id="485913.Krac_9595"/>
<keyword evidence="2" id="KW-1185">Reference proteome</keyword>
<sequence>MNMDNTLHMPLPDGRSIDLTPEQALDARYLARSLYARSARGTRYLARAPVPSLPQPRPPTP</sequence>
<dbReference type="AlphaFoldDB" id="D6TCS2"/>
<protein>
    <submittedName>
        <fullName evidence="1">Amine oxidase</fullName>
    </submittedName>
</protein>
<name>D6TCS2_KTERA</name>
<comment type="caution">
    <text evidence="1">The sequence shown here is derived from an EMBL/GenBank/DDBJ whole genome shotgun (WGS) entry which is preliminary data.</text>
</comment>
<dbReference type="InParanoid" id="D6TCS2"/>
<reference evidence="1 2" key="1">
    <citation type="journal article" date="2011" name="Stand. Genomic Sci.">
        <title>Non-contiguous finished genome sequence and contextual data of the filamentous soil bacterium Ktedonobacter racemifer type strain (SOSP1-21).</title>
        <authorList>
            <person name="Chang Y.J."/>
            <person name="Land M."/>
            <person name="Hauser L."/>
            <person name="Chertkov O."/>
            <person name="Del Rio T.G."/>
            <person name="Nolan M."/>
            <person name="Copeland A."/>
            <person name="Tice H."/>
            <person name="Cheng J.F."/>
            <person name="Lucas S."/>
            <person name="Han C."/>
            <person name="Goodwin L."/>
            <person name="Pitluck S."/>
            <person name="Ivanova N."/>
            <person name="Ovchinikova G."/>
            <person name="Pati A."/>
            <person name="Chen A."/>
            <person name="Palaniappan K."/>
            <person name="Mavromatis K."/>
            <person name="Liolios K."/>
            <person name="Brettin T."/>
            <person name="Fiebig A."/>
            <person name="Rohde M."/>
            <person name="Abt B."/>
            <person name="Goker M."/>
            <person name="Detter J.C."/>
            <person name="Woyke T."/>
            <person name="Bristow J."/>
            <person name="Eisen J.A."/>
            <person name="Markowitz V."/>
            <person name="Hugenholtz P."/>
            <person name="Kyrpides N.C."/>
            <person name="Klenk H.P."/>
            <person name="Lapidus A."/>
        </authorList>
    </citation>
    <scope>NUCLEOTIDE SEQUENCE [LARGE SCALE GENOMIC DNA]</scope>
    <source>
        <strain evidence="2">DSM 44963</strain>
    </source>
</reference>
<gene>
    <name evidence="1" type="ORF">Krac_9595</name>
</gene>
<accession>D6TCS2</accession>
<evidence type="ECO:0000313" key="1">
    <source>
        <dbReference type="EMBL" id="EFH88186.1"/>
    </source>
</evidence>
<organism evidence="1 2">
    <name type="scientific">Ktedonobacter racemifer DSM 44963</name>
    <dbReference type="NCBI Taxonomy" id="485913"/>
    <lineage>
        <taxon>Bacteria</taxon>
        <taxon>Bacillati</taxon>
        <taxon>Chloroflexota</taxon>
        <taxon>Ktedonobacteria</taxon>
        <taxon>Ktedonobacterales</taxon>
        <taxon>Ktedonobacteraceae</taxon>
        <taxon>Ktedonobacter</taxon>
    </lineage>
</organism>